<accession>A0A8S5T5A1</accession>
<reference evidence="1" key="1">
    <citation type="journal article" date="2021" name="Proc. Natl. Acad. Sci. U.S.A.">
        <title>A Catalog of Tens of Thousands of Viruses from Human Metagenomes Reveals Hidden Associations with Chronic Diseases.</title>
        <authorList>
            <person name="Tisza M.J."/>
            <person name="Buck C.B."/>
        </authorList>
    </citation>
    <scope>NUCLEOTIDE SEQUENCE</scope>
    <source>
        <strain evidence="1">Ct5MO18</strain>
    </source>
</reference>
<evidence type="ECO:0000313" key="1">
    <source>
        <dbReference type="EMBL" id="DAF58296.1"/>
    </source>
</evidence>
<name>A0A8S5T5A1_9CAUD</name>
<sequence>MDTSAKKISVLGTEYTVRFVETGQDEYMDKMNYGGYCSADSHEIYILLLKTHEEWDNEPEEKIVHQQRTTLRHEIVHAFLNESGLQWNSFTPDSAWAKNEEMVDWFAIQFPKMLKAFEQADAL</sequence>
<protein>
    <submittedName>
        <fullName evidence="1">IrrE N-terminal-like domain</fullName>
    </submittedName>
</protein>
<organism evidence="1">
    <name type="scientific">Siphoviridae sp. ct5MO18</name>
    <dbReference type="NCBI Taxonomy" id="2827779"/>
    <lineage>
        <taxon>Viruses</taxon>
        <taxon>Duplodnaviria</taxon>
        <taxon>Heunggongvirae</taxon>
        <taxon>Uroviricota</taxon>
        <taxon>Caudoviricetes</taxon>
    </lineage>
</organism>
<dbReference type="EMBL" id="BK032749">
    <property type="protein sequence ID" value="DAF58296.1"/>
    <property type="molecule type" value="Genomic_DNA"/>
</dbReference>
<proteinExistence type="predicted"/>